<dbReference type="PANTHER" id="PTHR30404">
    <property type="entry name" value="N-ACETYLMURAMOYL-L-ALANINE AMIDASE"/>
    <property type="match status" value="1"/>
</dbReference>
<accession>A0A3B0BXT3</accession>
<dbReference type="GO" id="GO:0009253">
    <property type="term" value="P:peptidoglycan catabolic process"/>
    <property type="evidence" value="ECO:0007669"/>
    <property type="project" value="InterPro"/>
</dbReference>
<dbReference type="GO" id="GO:0030288">
    <property type="term" value="C:outer membrane-bounded periplasmic space"/>
    <property type="evidence" value="ECO:0007669"/>
    <property type="project" value="TreeGrafter"/>
</dbReference>
<reference evidence="5 6" key="1">
    <citation type="journal article" date="2007" name="Int. J. Syst. Evol. Microbiol.">
        <title>Paenibacillus ginsengarvi sp. nov., isolated from soil from ginseng cultivation.</title>
        <authorList>
            <person name="Yoon M.H."/>
            <person name="Ten L.N."/>
            <person name="Im W.T."/>
        </authorList>
    </citation>
    <scope>NUCLEOTIDE SEQUENCE [LARGE SCALE GENOMIC DNA]</scope>
    <source>
        <strain evidence="5 6">KCTC 13059</strain>
    </source>
</reference>
<dbReference type="GO" id="GO:0071555">
    <property type="term" value="P:cell wall organization"/>
    <property type="evidence" value="ECO:0007669"/>
    <property type="project" value="UniProtKB-KW"/>
</dbReference>
<proteinExistence type="predicted"/>
<dbReference type="Proteomes" id="UP000282311">
    <property type="component" value="Unassembled WGS sequence"/>
</dbReference>
<feature type="chain" id="PRO_5017224295" evidence="3">
    <location>
        <begin position="29"/>
        <end position="374"/>
    </location>
</feature>
<dbReference type="AlphaFoldDB" id="A0A3B0BXT3"/>
<organism evidence="5 6">
    <name type="scientific">Paenibacillus ginsengarvi</name>
    <dbReference type="NCBI Taxonomy" id="400777"/>
    <lineage>
        <taxon>Bacteria</taxon>
        <taxon>Bacillati</taxon>
        <taxon>Bacillota</taxon>
        <taxon>Bacilli</taxon>
        <taxon>Bacillales</taxon>
        <taxon>Paenibacillaceae</taxon>
        <taxon>Paenibacillus</taxon>
    </lineage>
</organism>
<dbReference type="Gene3D" id="3.40.630.40">
    <property type="entry name" value="Zn-dependent exopeptidases"/>
    <property type="match status" value="1"/>
</dbReference>
<dbReference type="Gene3D" id="2.30.30.40">
    <property type="entry name" value="SH3 Domains"/>
    <property type="match status" value="2"/>
</dbReference>
<keyword evidence="6" id="KW-1185">Reference proteome</keyword>
<dbReference type="EMBL" id="RBAH01000020">
    <property type="protein sequence ID" value="RKN77134.1"/>
    <property type="molecule type" value="Genomic_DNA"/>
</dbReference>
<feature type="signal peptide" evidence="3">
    <location>
        <begin position="1"/>
        <end position="28"/>
    </location>
</feature>
<dbReference type="InterPro" id="IPR002508">
    <property type="entry name" value="MurNAc-LAA_cat"/>
</dbReference>
<dbReference type="InterPro" id="IPR003646">
    <property type="entry name" value="SH3-like_bac-type"/>
</dbReference>
<gene>
    <name evidence="5" type="ORF">D7M11_24240</name>
</gene>
<dbReference type="SMART" id="SM00287">
    <property type="entry name" value="SH3b"/>
    <property type="match status" value="2"/>
</dbReference>
<dbReference type="OrthoDB" id="9806267at2"/>
<comment type="caution">
    <text evidence="5">The sequence shown here is derived from an EMBL/GenBank/DDBJ whole genome shotgun (WGS) entry which is preliminary data.</text>
</comment>
<keyword evidence="3" id="KW-0732">Signal</keyword>
<dbReference type="PROSITE" id="PS51781">
    <property type="entry name" value="SH3B"/>
    <property type="match status" value="2"/>
</dbReference>
<name>A0A3B0BXT3_9BACL</name>
<dbReference type="Pfam" id="PF08239">
    <property type="entry name" value="SH3_3"/>
    <property type="match status" value="2"/>
</dbReference>
<dbReference type="Pfam" id="PF01520">
    <property type="entry name" value="Amidase_3"/>
    <property type="match status" value="1"/>
</dbReference>
<evidence type="ECO:0000256" key="2">
    <source>
        <dbReference type="ARBA" id="ARBA00023316"/>
    </source>
</evidence>
<dbReference type="GO" id="GO:0008745">
    <property type="term" value="F:N-acetylmuramoyl-L-alanine amidase activity"/>
    <property type="evidence" value="ECO:0007669"/>
    <property type="project" value="InterPro"/>
</dbReference>
<dbReference type="CDD" id="cd02696">
    <property type="entry name" value="MurNAc-LAA"/>
    <property type="match status" value="1"/>
</dbReference>
<keyword evidence="2" id="KW-0961">Cell wall biogenesis/degradation</keyword>
<protein>
    <submittedName>
        <fullName evidence="5">N-acetylmuramoyl-L-alanine amidase</fullName>
    </submittedName>
</protein>
<dbReference type="SUPFAM" id="SSF53187">
    <property type="entry name" value="Zn-dependent exopeptidases"/>
    <property type="match status" value="1"/>
</dbReference>
<dbReference type="RefSeq" id="WP_120749843.1">
    <property type="nucleotide sequence ID" value="NZ_RBAH01000020.1"/>
</dbReference>
<sequence>MKSFARNALALGGVLLGIWLFPANEASAETYAAKVDADVLNVRAEPASRASVIGSLTKGTAVTVSDEAYGWAQVKLGSKTGWVAAQYLVKTGTVKQQTAVKSETVVKTAAVTSASAAKEGVVTADMLWMREGSGTDSKEKELLVKGTRLAITGGKDGWLQVKTPGGAVGWVSERYVGQPGSVEVQSQKPAQGGLRDKVIVIDPGHGGGDPGVIGLTHKTEEKKINLSTAELVADELRRAGAKVIMTRKSDGEQPELSERAAVSNKQQADAFVSIHYNASPKKVSGTLVYYYSESKDRTLARAIEGRLAKGNGLLKSNGISFGDYHVLRENKQPAVLLELGFLTDSRDEATVRKDDYQRKAAAAIAAGLADYFGD</sequence>
<evidence type="ECO:0000256" key="1">
    <source>
        <dbReference type="ARBA" id="ARBA00022801"/>
    </source>
</evidence>
<evidence type="ECO:0000259" key="4">
    <source>
        <dbReference type="PROSITE" id="PS51781"/>
    </source>
</evidence>
<dbReference type="InterPro" id="IPR050695">
    <property type="entry name" value="N-acetylmuramoyl_amidase_3"/>
</dbReference>
<feature type="domain" description="SH3b" evidence="4">
    <location>
        <begin position="29"/>
        <end position="92"/>
    </location>
</feature>
<feature type="domain" description="SH3b" evidence="4">
    <location>
        <begin position="117"/>
        <end position="180"/>
    </location>
</feature>
<dbReference type="SMART" id="SM00646">
    <property type="entry name" value="Ami_3"/>
    <property type="match status" value="1"/>
</dbReference>
<evidence type="ECO:0000313" key="6">
    <source>
        <dbReference type="Proteomes" id="UP000282311"/>
    </source>
</evidence>
<dbReference type="PANTHER" id="PTHR30404:SF0">
    <property type="entry name" value="N-ACETYLMURAMOYL-L-ALANINE AMIDASE AMIC"/>
    <property type="match status" value="1"/>
</dbReference>
<keyword evidence="1" id="KW-0378">Hydrolase</keyword>
<evidence type="ECO:0000313" key="5">
    <source>
        <dbReference type="EMBL" id="RKN77134.1"/>
    </source>
</evidence>
<evidence type="ECO:0000256" key="3">
    <source>
        <dbReference type="SAM" id="SignalP"/>
    </source>
</evidence>